<evidence type="ECO:0000256" key="3">
    <source>
        <dbReference type="ARBA" id="ARBA00022692"/>
    </source>
</evidence>
<dbReference type="SUPFAM" id="SSF103473">
    <property type="entry name" value="MFS general substrate transporter"/>
    <property type="match status" value="1"/>
</dbReference>
<feature type="non-terminal residue" evidence="7">
    <location>
        <position position="1"/>
    </location>
</feature>
<dbReference type="GO" id="GO:0016020">
    <property type="term" value="C:membrane"/>
    <property type="evidence" value="ECO:0007669"/>
    <property type="project" value="UniProtKB-SubCell"/>
</dbReference>
<comment type="subcellular location">
    <subcellularLocation>
        <location evidence="1">Membrane</location>
        <topology evidence="1">Multi-pass membrane protein</topology>
    </subcellularLocation>
</comment>
<feature type="transmembrane region" description="Helical" evidence="6">
    <location>
        <begin position="659"/>
        <end position="680"/>
    </location>
</feature>
<dbReference type="PANTHER" id="PTHR11654">
    <property type="entry name" value="OLIGOPEPTIDE TRANSPORTER-RELATED"/>
    <property type="match status" value="1"/>
</dbReference>
<feature type="transmembrane region" description="Helical" evidence="6">
    <location>
        <begin position="317"/>
        <end position="335"/>
    </location>
</feature>
<feature type="transmembrane region" description="Helical" evidence="6">
    <location>
        <begin position="462"/>
        <end position="484"/>
    </location>
</feature>
<evidence type="ECO:0000256" key="2">
    <source>
        <dbReference type="ARBA" id="ARBA00005982"/>
    </source>
</evidence>
<name>A0AAW0J047_QUESU</name>
<dbReference type="Gene3D" id="1.20.1250.20">
    <property type="entry name" value="MFS general substrate transporter like domains"/>
    <property type="match status" value="3"/>
</dbReference>
<feature type="transmembrane region" description="Helical" evidence="6">
    <location>
        <begin position="22"/>
        <end position="48"/>
    </location>
</feature>
<protein>
    <submittedName>
        <fullName evidence="7">Protein nrt1/ ptr family 5.4</fullName>
    </submittedName>
</protein>
<feature type="transmembrane region" description="Helical" evidence="6">
    <location>
        <begin position="355"/>
        <end position="377"/>
    </location>
</feature>
<evidence type="ECO:0000256" key="6">
    <source>
        <dbReference type="SAM" id="Phobius"/>
    </source>
</evidence>
<accession>A0AAW0J047</accession>
<dbReference type="InterPro" id="IPR036259">
    <property type="entry name" value="MFS_trans_sf"/>
</dbReference>
<dbReference type="Pfam" id="PF00854">
    <property type="entry name" value="PTR2"/>
    <property type="match status" value="3"/>
</dbReference>
<feature type="transmembrane region" description="Helical" evidence="6">
    <location>
        <begin position="577"/>
        <end position="598"/>
    </location>
</feature>
<gene>
    <name evidence="7" type="primary">NPF5.4_19</name>
    <name evidence="7" type="ORF">CFP56_039016</name>
</gene>
<keyword evidence="3 6" id="KW-0812">Transmembrane</keyword>
<feature type="transmembrane region" description="Helical" evidence="6">
    <location>
        <begin position="787"/>
        <end position="806"/>
    </location>
</feature>
<sequence length="838" mass="93866">HKDYKNVDSAQQKPSKKGGWKAAIFLLFIAVVERFSFFGLSAIVVTYLTNELHQPTSTAAKNVNIWTGVSNIVPLFSAFVADSFLGRFKTIVLACVIYLVDNISWTVATVMLAVAMAVGLILLLLGIKRYRKQGPLNWEPVNDSGTATQVLVAAARKWRVDKKRDSGGDYREDGLLTPGQPKTWTLIHTNQLRCLDKAMIFDKHDAIRKVRDPWRLCSLNQVEEVKLVLRLFPIWLSCLMYAIIVAQMNTFFVKQGSTLQRSITPHFFLPPASLQAIVALIIILSMPIYERFFVPIARKFTGHPSGITMLQRDHSNLYTNPKLIILVGTLVMTYNSHKDGKKVDSAQQKPSKGGWNAAIFLFLVEVVERFAFFGLAANLITYLTNELHQPTSTAAKNVNIWSGGMILLALSVSVVPMDYRKVIFFVALYIVAVGEGGHKPCVQTFAADQFEEDSVDDKKDNVGWTVGIGMLAIAMAVALILFLLGIKRYRKQVPIGSPLTTVAQVLVAAARKWRVDKKCDSGGVYHGDGQPKTQTLIHTNQLRCLDKAMIIDNLDSMRTIRDPWRLCSLNQVEEVKLVLRLFPVWLSCLMFAIVVAQMSTFFVKQGSTLQRSITPHFVIPPASLQALVGLTVIFGMPIYDRFLTPIARKFTGHPSGITVLQRIGIGLFLSIFIMVVSGLVETKRINVVKEYNLLDHPKVIVPMKVWWLVPQYIITGSVEIFTYVGLQELFYAQMPEAMRSLGAAVYLSINGIGNLVSSVVISMVQAISIRFGEEWLGDNLNRAHLNYFYWVLAGFSALNLCCYVWIAKRFVYKKVEEDDVPEQKESGAINRDMGEEII</sequence>
<evidence type="ECO:0000313" key="7">
    <source>
        <dbReference type="EMBL" id="KAK7820249.1"/>
    </source>
</evidence>
<dbReference type="InterPro" id="IPR000109">
    <property type="entry name" value="POT_fam"/>
</dbReference>
<reference evidence="7 8" key="1">
    <citation type="journal article" date="2018" name="Sci. Data">
        <title>The draft genome sequence of cork oak.</title>
        <authorList>
            <person name="Ramos A.M."/>
            <person name="Usie A."/>
            <person name="Barbosa P."/>
            <person name="Barros P.M."/>
            <person name="Capote T."/>
            <person name="Chaves I."/>
            <person name="Simoes F."/>
            <person name="Abreu I."/>
            <person name="Carrasquinho I."/>
            <person name="Faro C."/>
            <person name="Guimaraes J.B."/>
            <person name="Mendonca D."/>
            <person name="Nobrega F."/>
            <person name="Rodrigues L."/>
            <person name="Saibo N.J.M."/>
            <person name="Varela M.C."/>
            <person name="Egas C."/>
            <person name="Matos J."/>
            <person name="Miguel C.M."/>
            <person name="Oliveira M.M."/>
            <person name="Ricardo C.P."/>
            <person name="Goncalves S."/>
        </authorList>
    </citation>
    <scope>NUCLEOTIDE SEQUENCE [LARGE SCALE GENOMIC DNA]</scope>
    <source>
        <strain evidence="8">cv. HL8</strain>
    </source>
</reference>
<comment type="caution">
    <text evidence="7">The sequence shown here is derived from an EMBL/GenBank/DDBJ whole genome shotgun (WGS) entry which is preliminary data.</text>
</comment>
<feature type="transmembrane region" description="Helical" evidence="6">
    <location>
        <begin position="268"/>
        <end position="289"/>
    </location>
</feature>
<evidence type="ECO:0000256" key="1">
    <source>
        <dbReference type="ARBA" id="ARBA00004141"/>
    </source>
</evidence>
<feature type="transmembrane region" description="Helical" evidence="6">
    <location>
        <begin position="398"/>
        <end position="417"/>
    </location>
</feature>
<dbReference type="GO" id="GO:0022857">
    <property type="term" value="F:transmembrane transporter activity"/>
    <property type="evidence" value="ECO:0007669"/>
    <property type="project" value="InterPro"/>
</dbReference>
<dbReference type="AlphaFoldDB" id="A0AAW0J047"/>
<evidence type="ECO:0000313" key="8">
    <source>
        <dbReference type="Proteomes" id="UP000237347"/>
    </source>
</evidence>
<evidence type="ECO:0000256" key="4">
    <source>
        <dbReference type="ARBA" id="ARBA00022989"/>
    </source>
</evidence>
<dbReference type="Proteomes" id="UP000237347">
    <property type="component" value="Unassembled WGS sequence"/>
</dbReference>
<keyword evidence="5 6" id="KW-0472">Membrane</keyword>
<feature type="transmembrane region" description="Helical" evidence="6">
    <location>
        <begin position="227"/>
        <end position="248"/>
    </location>
</feature>
<dbReference type="EMBL" id="PKMF04000747">
    <property type="protein sequence ID" value="KAK7820249.1"/>
    <property type="molecule type" value="Genomic_DNA"/>
</dbReference>
<proteinExistence type="inferred from homology"/>
<evidence type="ECO:0000256" key="5">
    <source>
        <dbReference type="ARBA" id="ARBA00023136"/>
    </source>
</evidence>
<keyword evidence="4 6" id="KW-1133">Transmembrane helix</keyword>
<feature type="transmembrane region" description="Helical" evidence="6">
    <location>
        <begin position="712"/>
        <end position="731"/>
    </location>
</feature>
<feature type="transmembrane region" description="Helical" evidence="6">
    <location>
        <begin position="743"/>
        <end position="767"/>
    </location>
</feature>
<feature type="transmembrane region" description="Helical" evidence="6">
    <location>
        <begin position="103"/>
        <end position="127"/>
    </location>
</feature>
<keyword evidence="8" id="KW-1185">Reference proteome</keyword>
<organism evidence="7 8">
    <name type="scientific">Quercus suber</name>
    <name type="common">Cork oak</name>
    <dbReference type="NCBI Taxonomy" id="58331"/>
    <lineage>
        <taxon>Eukaryota</taxon>
        <taxon>Viridiplantae</taxon>
        <taxon>Streptophyta</taxon>
        <taxon>Embryophyta</taxon>
        <taxon>Tracheophyta</taxon>
        <taxon>Spermatophyta</taxon>
        <taxon>Magnoliopsida</taxon>
        <taxon>eudicotyledons</taxon>
        <taxon>Gunneridae</taxon>
        <taxon>Pentapetalae</taxon>
        <taxon>rosids</taxon>
        <taxon>fabids</taxon>
        <taxon>Fagales</taxon>
        <taxon>Fagaceae</taxon>
        <taxon>Quercus</taxon>
    </lineage>
</organism>
<feature type="transmembrane region" description="Helical" evidence="6">
    <location>
        <begin position="618"/>
        <end position="639"/>
    </location>
</feature>
<comment type="similarity">
    <text evidence="2">Belongs to the major facilitator superfamily. Proton-dependent oligopeptide transporter (POT/PTR) (TC 2.A.17) family.</text>
</comment>